<sequence>TPFHAATKVQSSEADALLKWKASLDNQSKALLSSWNIGNNPCGWEGIACDDETKSIFMEW</sequence>
<dbReference type="AlphaFoldDB" id="A0A392VV96"/>
<dbReference type="InterPro" id="IPR013210">
    <property type="entry name" value="LRR_N_plant-typ"/>
</dbReference>
<evidence type="ECO:0000313" key="5">
    <source>
        <dbReference type="Proteomes" id="UP000265520"/>
    </source>
</evidence>
<accession>A0A392VV96</accession>
<name>A0A392VV96_9FABA</name>
<keyword evidence="4" id="KW-0675">Receptor</keyword>
<organism evidence="4 5">
    <name type="scientific">Trifolium medium</name>
    <dbReference type="NCBI Taxonomy" id="97028"/>
    <lineage>
        <taxon>Eukaryota</taxon>
        <taxon>Viridiplantae</taxon>
        <taxon>Streptophyta</taxon>
        <taxon>Embryophyta</taxon>
        <taxon>Tracheophyta</taxon>
        <taxon>Spermatophyta</taxon>
        <taxon>Magnoliopsida</taxon>
        <taxon>eudicotyledons</taxon>
        <taxon>Gunneridae</taxon>
        <taxon>Pentapetalae</taxon>
        <taxon>rosids</taxon>
        <taxon>fabids</taxon>
        <taxon>Fabales</taxon>
        <taxon>Fabaceae</taxon>
        <taxon>Papilionoideae</taxon>
        <taxon>50 kb inversion clade</taxon>
        <taxon>NPAAA clade</taxon>
        <taxon>Hologalegina</taxon>
        <taxon>IRL clade</taxon>
        <taxon>Trifolieae</taxon>
        <taxon>Trifolium</taxon>
    </lineage>
</organism>
<keyword evidence="1" id="KW-0433">Leucine-rich repeat</keyword>
<protein>
    <submittedName>
        <fullName evidence="4">Receptor protein kinase-like protein</fullName>
    </submittedName>
</protein>
<keyword evidence="2" id="KW-0677">Repeat</keyword>
<proteinExistence type="predicted"/>
<dbReference type="EMBL" id="LXQA011291850">
    <property type="protein sequence ID" value="MCI92136.1"/>
    <property type="molecule type" value="Genomic_DNA"/>
</dbReference>
<evidence type="ECO:0000313" key="4">
    <source>
        <dbReference type="EMBL" id="MCI92136.1"/>
    </source>
</evidence>
<keyword evidence="4" id="KW-0418">Kinase</keyword>
<comment type="caution">
    <text evidence="4">The sequence shown here is derived from an EMBL/GenBank/DDBJ whole genome shotgun (WGS) entry which is preliminary data.</text>
</comment>
<evidence type="ECO:0000256" key="2">
    <source>
        <dbReference type="ARBA" id="ARBA00022737"/>
    </source>
</evidence>
<dbReference type="InterPro" id="IPR032675">
    <property type="entry name" value="LRR_dom_sf"/>
</dbReference>
<dbReference type="Proteomes" id="UP000265520">
    <property type="component" value="Unassembled WGS sequence"/>
</dbReference>
<dbReference type="GO" id="GO:0016301">
    <property type="term" value="F:kinase activity"/>
    <property type="evidence" value="ECO:0007669"/>
    <property type="project" value="UniProtKB-KW"/>
</dbReference>
<evidence type="ECO:0000256" key="1">
    <source>
        <dbReference type="ARBA" id="ARBA00022614"/>
    </source>
</evidence>
<dbReference type="Pfam" id="PF08263">
    <property type="entry name" value="LRRNT_2"/>
    <property type="match status" value="1"/>
</dbReference>
<keyword evidence="5" id="KW-1185">Reference proteome</keyword>
<dbReference type="Gene3D" id="3.80.10.10">
    <property type="entry name" value="Ribonuclease Inhibitor"/>
    <property type="match status" value="1"/>
</dbReference>
<keyword evidence="4" id="KW-0808">Transferase</keyword>
<feature type="non-terminal residue" evidence="4">
    <location>
        <position position="1"/>
    </location>
</feature>
<reference evidence="4 5" key="1">
    <citation type="journal article" date="2018" name="Front. Plant Sci.">
        <title>Red Clover (Trifolium pratense) and Zigzag Clover (T. medium) - A Picture of Genomic Similarities and Differences.</title>
        <authorList>
            <person name="Dluhosova J."/>
            <person name="Istvanek J."/>
            <person name="Nedelnik J."/>
            <person name="Repkova J."/>
        </authorList>
    </citation>
    <scope>NUCLEOTIDE SEQUENCE [LARGE SCALE GENOMIC DNA]</scope>
    <source>
        <strain evidence="5">cv. 10/8</strain>
        <tissue evidence="4">Leaf</tissue>
    </source>
</reference>
<feature type="domain" description="Leucine-rich repeat-containing N-terminal plant-type" evidence="3">
    <location>
        <begin position="11"/>
        <end position="50"/>
    </location>
</feature>
<evidence type="ECO:0000259" key="3">
    <source>
        <dbReference type="Pfam" id="PF08263"/>
    </source>
</evidence>